<evidence type="ECO:0000313" key="2">
    <source>
        <dbReference type="Proteomes" id="UP001227268"/>
    </source>
</evidence>
<organism evidence="1 2">
    <name type="scientific">Naganishia friedmannii</name>
    <dbReference type="NCBI Taxonomy" id="89922"/>
    <lineage>
        <taxon>Eukaryota</taxon>
        <taxon>Fungi</taxon>
        <taxon>Dikarya</taxon>
        <taxon>Basidiomycota</taxon>
        <taxon>Agaricomycotina</taxon>
        <taxon>Tremellomycetes</taxon>
        <taxon>Filobasidiales</taxon>
        <taxon>Filobasidiaceae</taxon>
        <taxon>Naganishia</taxon>
    </lineage>
</organism>
<keyword evidence="2" id="KW-1185">Reference proteome</keyword>
<gene>
    <name evidence="1" type="ORF">QFC21_004340</name>
</gene>
<sequence>MDPTADGQQPNNPSVIRIQPTFSPLHPPSVQRNIQTLSSLSTLTTAFAGALAGILGLVNWQGFAFYLFASVWNALAIMLLKTTGVGNHATTRTSASSSSESVARVLKRCLPGLNQGNTAINAGKEDGSTTLLKGIWQLAAIGQENVLTFLLFWIGFYAIIHVYD</sequence>
<comment type="caution">
    <text evidence="1">The sequence shown here is derived from an EMBL/GenBank/DDBJ whole genome shotgun (WGS) entry which is preliminary data.</text>
</comment>
<dbReference type="Proteomes" id="UP001227268">
    <property type="component" value="Unassembled WGS sequence"/>
</dbReference>
<protein>
    <submittedName>
        <fullName evidence="1">Uncharacterized protein</fullName>
    </submittedName>
</protein>
<name>A0ACC2VHD2_9TREE</name>
<dbReference type="EMBL" id="JASBWT010000014">
    <property type="protein sequence ID" value="KAJ9098692.1"/>
    <property type="molecule type" value="Genomic_DNA"/>
</dbReference>
<proteinExistence type="predicted"/>
<reference evidence="1" key="1">
    <citation type="submission" date="2023-04" db="EMBL/GenBank/DDBJ databases">
        <title>Draft Genome sequencing of Naganishia species isolated from polar environments using Oxford Nanopore Technology.</title>
        <authorList>
            <person name="Leo P."/>
            <person name="Venkateswaran K."/>
        </authorList>
    </citation>
    <scope>NUCLEOTIDE SEQUENCE</scope>
    <source>
        <strain evidence="1">MNA-CCFEE 5423</strain>
    </source>
</reference>
<accession>A0ACC2VHD2</accession>
<evidence type="ECO:0000313" key="1">
    <source>
        <dbReference type="EMBL" id="KAJ9098692.1"/>
    </source>
</evidence>